<evidence type="ECO:0000256" key="4">
    <source>
        <dbReference type="ARBA" id="ARBA00022759"/>
    </source>
</evidence>
<evidence type="ECO:0000313" key="8">
    <source>
        <dbReference type="EMBL" id="GFY30307.1"/>
    </source>
</evidence>
<keyword evidence="2" id="KW-0548">Nucleotidyltransferase</keyword>
<keyword evidence="9" id="KW-1185">Reference proteome</keyword>
<dbReference type="GO" id="GO:0003676">
    <property type="term" value="F:nucleic acid binding"/>
    <property type="evidence" value="ECO:0007669"/>
    <property type="project" value="InterPro"/>
</dbReference>
<dbReference type="InterPro" id="IPR012337">
    <property type="entry name" value="RNaseH-like_sf"/>
</dbReference>
<dbReference type="GO" id="GO:0004519">
    <property type="term" value="F:endonuclease activity"/>
    <property type="evidence" value="ECO:0007669"/>
    <property type="project" value="UniProtKB-KW"/>
</dbReference>
<dbReference type="GO" id="GO:0042575">
    <property type="term" value="C:DNA polymerase complex"/>
    <property type="evidence" value="ECO:0007669"/>
    <property type="project" value="UniProtKB-ARBA"/>
</dbReference>
<keyword evidence="4" id="KW-0255">Endonuclease</keyword>
<evidence type="ECO:0000256" key="3">
    <source>
        <dbReference type="ARBA" id="ARBA00022722"/>
    </source>
</evidence>
<keyword evidence="5" id="KW-0378">Hydrolase</keyword>
<dbReference type="PANTHER" id="PTHR37984:SF5">
    <property type="entry name" value="PROTEIN NYNRIN-LIKE"/>
    <property type="match status" value="1"/>
</dbReference>
<dbReference type="InterPro" id="IPR043502">
    <property type="entry name" value="DNA/RNA_pol_sf"/>
</dbReference>
<dbReference type="GO" id="GO:0015074">
    <property type="term" value="P:DNA integration"/>
    <property type="evidence" value="ECO:0007669"/>
    <property type="project" value="InterPro"/>
</dbReference>
<dbReference type="InterPro" id="IPR050951">
    <property type="entry name" value="Retrovirus_Pol_polyprotein"/>
</dbReference>
<organism evidence="8 9">
    <name type="scientific">Trichonephila clavipes</name>
    <name type="common">Golden silk orbweaver</name>
    <name type="synonym">Nephila clavipes</name>
    <dbReference type="NCBI Taxonomy" id="2585209"/>
    <lineage>
        <taxon>Eukaryota</taxon>
        <taxon>Metazoa</taxon>
        <taxon>Ecdysozoa</taxon>
        <taxon>Arthropoda</taxon>
        <taxon>Chelicerata</taxon>
        <taxon>Arachnida</taxon>
        <taxon>Araneae</taxon>
        <taxon>Araneomorphae</taxon>
        <taxon>Entelegynae</taxon>
        <taxon>Araneoidea</taxon>
        <taxon>Nephilidae</taxon>
        <taxon>Trichonephila</taxon>
    </lineage>
</organism>
<dbReference type="GO" id="GO:0003964">
    <property type="term" value="F:RNA-directed DNA polymerase activity"/>
    <property type="evidence" value="ECO:0007669"/>
    <property type="project" value="UniProtKB-KW"/>
</dbReference>
<evidence type="ECO:0000256" key="6">
    <source>
        <dbReference type="ARBA" id="ARBA00022918"/>
    </source>
</evidence>
<evidence type="ECO:0000256" key="2">
    <source>
        <dbReference type="ARBA" id="ARBA00022695"/>
    </source>
</evidence>
<dbReference type="Gene3D" id="3.30.420.10">
    <property type="entry name" value="Ribonuclease H-like superfamily/Ribonuclease H"/>
    <property type="match status" value="1"/>
</dbReference>
<dbReference type="InterPro" id="IPR036397">
    <property type="entry name" value="RNaseH_sf"/>
</dbReference>
<name>A0A8X6W8H8_TRICX</name>
<comment type="caution">
    <text evidence="8">The sequence shown here is derived from an EMBL/GenBank/DDBJ whole genome shotgun (WGS) entry which is preliminary data.</text>
</comment>
<feature type="domain" description="Integrase catalytic" evidence="7">
    <location>
        <begin position="10"/>
        <end position="151"/>
    </location>
</feature>
<evidence type="ECO:0000313" key="9">
    <source>
        <dbReference type="Proteomes" id="UP000887159"/>
    </source>
</evidence>
<keyword evidence="3" id="KW-0540">Nuclease</keyword>
<dbReference type="SUPFAM" id="SSF53098">
    <property type="entry name" value="Ribonuclease H-like"/>
    <property type="match status" value="1"/>
</dbReference>
<dbReference type="PROSITE" id="PS50994">
    <property type="entry name" value="INTEGRASE"/>
    <property type="match status" value="1"/>
</dbReference>
<dbReference type="EMBL" id="BMAU01021392">
    <property type="protein sequence ID" value="GFY30307.1"/>
    <property type="molecule type" value="Genomic_DNA"/>
</dbReference>
<evidence type="ECO:0000259" key="7">
    <source>
        <dbReference type="PROSITE" id="PS50994"/>
    </source>
</evidence>
<keyword evidence="1" id="KW-0808">Transferase</keyword>
<proteinExistence type="predicted"/>
<reference evidence="8" key="1">
    <citation type="submission" date="2020-08" db="EMBL/GenBank/DDBJ databases">
        <title>Multicomponent nature underlies the extraordinary mechanical properties of spider dragline silk.</title>
        <authorList>
            <person name="Kono N."/>
            <person name="Nakamura H."/>
            <person name="Mori M."/>
            <person name="Yoshida Y."/>
            <person name="Ohtoshi R."/>
            <person name="Malay A.D."/>
            <person name="Moran D.A.P."/>
            <person name="Tomita M."/>
            <person name="Numata K."/>
            <person name="Arakawa K."/>
        </authorList>
    </citation>
    <scope>NUCLEOTIDE SEQUENCE</scope>
</reference>
<dbReference type="SUPFAM" id="SSF56672">
    <property type="entry name" value="DNA/RNA polymerases"/>
    <property type="match status" value="1"/>
</dbReference>
<gene>
    <name evidence="8" type="ORF">TNCV_4065581</name>
</gene>
<evidence type="ECO:0000256" key="1">
    <source>
        <dbReference type="ARBA" id="ARBA00022679"/>
    </source>
</evidence>
<dbReference type="Proteomes" id="UP000887159">
    <property type="component" value="Unassembled WGS sequence"/>
</dbReference>
<keyword evidence="6" id="KW-0695">RNA-directed DNA polymerase</keyword>
<dbReference type="AlphaFoldDB" id="A0A8X6W8H8"/>
<protein>
    <submittedName>
        <fullName evidence="8">Transposon Ty3-I Gag-Pol polyprotein</fullName>
    </submittedName>
</protein>
<dbReference type="Pfam" id="PF17917">
    <property type="entry name" value="RT_RNaseH"/>
    <property type="match status" value="1"/>
</dbReference>
<evidence type="ECO:0000256" key="5">
    <source>
        <dbReference type="ARBA" id="ARBA00022801"/>
    </source>
</evidence>
<dbReference type="InterPro" id="IPR041373">
    <property type="entry name" value="RT_RNaseH"/>
</dbReference>
<sequence length="151" mass="17166">MSKKTSDHERKYTSFELEVLEVVEAIKKFRIYVLGTSFKIITDCDALVKTLSKKELNPRSTDAAEVINRLENQRHVYGNPARIITDKGSAFTSSAFEDYCKKQNILHISITTGLPRSNGQIENQNSTINPVLSKLSVDDPEKWYSHVPHLQ</sequence>
<accession>A0A8X6W8H8</accession>
<dbReference type="InterPro" id="IPR001584">
    <property type="entry name" value="Integrase_cat-core"/>
</dbReference>
<dbReference type="PANTHER" id="PTHR37984">
    <property type="entry name" value="PROTEIN CBG26694"/>
    <property type="match status" value="1"/>
</dbReference>
<dbReference type="GO" id="GO:0016787">
    <property type="term" value="F:hydrolase activity"/>
    <property type="evidence" value="ECO:0007669"/>
    <property type="project" value="UniProtKB-KW"/>
</dbReference>